<name>A0ABR7HLZ8_9FIRM</name>
<dbReference type="PROSITE" id="PS00092">
    <property type="entry name" value="N6_MTASE"/>
    <property type="match status" value="1"/>
</dbReference>
<dbReference type="InterPro" id="IPR019874">
    <property type="entry name" value="RF_methyltr_PrmC"/>
</dbReference>
<evidence type="ECO:0000259" key="7">
    <source>
        <dbReference type="Pfam" id="PF17827"/>
    </source>
</evidence>
<dbReference type="EMBL" id="JACOPS010000004">
    <property type="protein sequence ID" value="MBC5728569.1"/>
    <property type="molecule type" value="Genomic_DNA"/>
</dbReference>
<dbReference type="InterPro" id="IPR029063">
    <property type="entry name" value="SAM-dependent_MTases_sf"/>
</dbReference>
<dbReference type="Proteomes" id="UP000636755">
    <property type="component" value="Unassembled WGS sequence"/>
</dbReference>
<gene>
    <name evidence="8" type="primary">prmC</name>
    <name evidence="8" type="ORF">H8R91_08595</name>
</gene>
<evidence type="ECO:0000313" key="9">
    <source>
        <dbReference type="Proteomes" id="UP000636755"/>
    </source>
</evidence>
<dbReference type="InterPro" id="IPR002052">
    <property type="entry name" value="DNA_methylase_N6_adenine_CS"/>
</dbReference>
<dbReference type="SUPFAM" id="SSF53335">
    <property type="entry name" value="S-adenosyl-L-methionine-dependent methyltransferases"/>
    <property type="match status" value="1"/>
</dbReference>
<comment type="catalytic activity">
    <reaction evidence="5">
        <text>L-glutaminyl-[peptide chain release factor] + S-adenosyl-L-methionine = N(5)-methyl-L-glutaminyl-[peptide chain release factor] + S-adenosyl-L-homocysteine + H(+)</text>
        <dbReference type="Rhea" id="RHEA:42896"/>
        <dbReference type="Rhea" id="RHEA-COMP:10271"/>
        <dbReference type="Rhea" id="RHEA-COMP:10272"/>
        <dbReference type="ChEBI" id="CHEBI:15378"/>
        <dbReference type="ChEBI" id="CHEBI:30011"/>
        <dbReference type="ChEBI" id="CHEBI:57856"/>
        <dbReference type="ChEBI" id="CHEBI:59789"/>
        <dbReference type="ChEBI" id="CHEBI:61891"/>
        <dbReference type="EC" id="2.1.1.297"/>
    </reaction>
</comment>
<dbReference type="InterPro" id="IPR040758">
    <property type="entry name" value="PrmC_N"/>
</dbReference>
<dbReference type="RefSeq" id="WP_022235022.1">
    <property type="nucleotide sequence ID" value="NZ_JACOPS010000004.1"/>
</dbReference>
<evidence type="ECO:0000313" key="8">
    <source>
        <dbReference type="EMBL" id="MBC5728569.1"/>
    </source>
</evidence>
<protein>
    <recommendedName>
        <fullName evidence="1">peptide chain release factor N(5)-glutamine methyltransferase</fullName>
        <ecNumber evidence="1">2.1.1.297</ecNumber>
    </recommendedName>
</protein>
<keyword evidence="3 8" id="KW-0808">Transferase</keyword>
<feature type="domain" description="Methyltransferase small" evidence="6">
    <location>
        <begin position="101"/>
        <end position="196"/>
    </location>
</feature>
<evidence type="ECO:0000256" key="5">
    <source>
        <dbReference type="ARBA" id="ARBA00048391"/>
    </source>
</evidence>
<dbReference type="InterPro" id="IPR004556">
    <property type="entry name" value="HemK-like"/>
</dbReference>
<proteinExistence type="predicted"/>
<dbReference type="NCBIfam" id="TIGR00536">
    <property type="entry name" value="hemK_fam"/>
    <property type="match status" value="1"/>
</dbReference>
<reference evidence="8 9" key="1">
    <citation type="submission" date="2020-08" db="EMBL/GenBank/DDBJ databases">
        <title>Genome public.</title>
        <authorList>
            <person name="Liu C."/>
            <person name="Sun Q."/>
        </authorList>
    </citation>
    <scope>NUCLEOTIDE SEQUENCE [LARGE SCALE GENOMIC DNA]</scope>
    <source>
        <strain evidence="8 9">NSJ-71</strain>
    </source>
</reference>
<evidence type="ECO:0000256" key="2">
    <source>
        <dbReference type="ARBA" id="ARBA00022603"/>
    </source>
</evidence>
<dbReference type="PANTHER" id="PTHR18895">
    <property type="entry name" value="HEMK METHYLTRANSFERASE"/>
    <property type="match status" value="1"/>
</dbReference>
<dbReference type="Pfam" id="PF17827">
    <property type="entry name" value="PrmC_N"/>
    <property type="match status" value="1"/>
</dbReference>
<dbReference type="GO" id="GO:0102559">
    <property type="term" value="F:peptide chain release factor N(5)-glutamine methyltransferase activity"/>
    <property type="evidence" value="ECO:0007669"/>
    <property type="project" value="UniProtKB-EC"/>
</dbReference>
<dbReference type="EC" id="2.1.1.297" evidence="1"/>
<keyword evidence="2 8" id="KW-0489">Methyltransferase</keyword>
<dbReference type="CDD" id="cd02440">
    <property type="entry name" value="AdoMet_MTases"/>
    <property type="match status" value="1"/>
</dbReference>
<comment type="caution">
    <text evidence="8">The sequence shown here is derived from an EMBL/GenBank/DDBJ whole genome shotgun (WGS) entry which is preliminary data.</text>
</comment>
<dbReference type="Pfam" id="PF05175">
    <property type="entry name" value="MTS"/>
    <property type="match status" value="1"/>
</dbReference>
<dbReference type="PANTHER" id="PTHR18895:SF74">
    <property type="entry name" value="MTRF1L RELEASE FACTOR GLUTAMINE METHYLTRANSFERASE"/>
    <property type="match status" value="1"/>
</dbReference>
<feature type="domain" description="Release factor glutamine methyltransferase N-terminal" evidence="7">
    <location>
        <begin position="5"/>
        <end position="76"/>
    </location>
</feature>
<dbReference type="NCBIfam" id="TIGR03534">
    <property type="entry name" value="RF_mod_PrmC"/>
    <property type="match status" value="1"/>
</dbReference>
<organism evidence="8 9">
    <name type="scientific">Ruminococcus intestinalis</name>
    <dbReference type="NCBI Taxonomy" id="2763066"/>
    <lineage>
        <taxon>Bacteria</taxon>
        <taxon>Bacillati</taxon>
        <taxon>Bacillota</taxon>
        <taxon>Clostridia</taxon>
        <taxon>Eubacteriales</taxon>
        <taxon>Oscillospiraceae</taxon>
        <taxon>Ruminococcus</taxon>
    </lineage>
</organism>
<dbReference type="InterPro" id="IPR007848">
    <property type="entry name" value="Small_mtfrase_dom"/>
</dbReference>
<evidence type="ECO:0000256" key="1">
    <source>
        <dbReference type="ARBA" id="ARBA00012771"/>
    </source>
</evidence>
<dbReference type="GO" id="GO:0032259">
    <property type="term" value="P:methylation"/>
    <property type="evidence" value="ECO:0007669"/>
    <property type="project" value="UniProtKB-KW"/>
</dbReference>
<keyword evidence="4" id="KW-0949">S-adenosyl-L-methionine</keyword>
<evidence type="ECO:0000256" key="3">
    <source>
        <dbReference type="ARBA" id="ARBA00022679"/>
    </source>
</evidence>
<dbReference type="Gene3D" id="1.10.8.10">
    <property type="entry name" value="DNA helicase RuvA subunit, C-terminal domain"/>
    <property type="match status" value="1"/>
</dbReference>
<evidence type="ECO:0000259" key="6">
    <source>
        <dbReference type="Pfam" id="PF05175"/>
    </source>
</evidence>
<keyword evidence="9" id="KW-1185">Reference proteome</keyword>
<sequence>MTVGEAYRKTKDILTEAGFEAPAFEALCLTEKVFGFNRLALITKGEETVASEEKLAVLAELTEKRLNHEPLQYLLGKWSFMGIDLLVGEGVLVPRDDTEVVTSLCIDYLSCKESPNVIDLCAGSGAISLALEKYANCKVTAVELSDKAFSYLTQNIKLNNSAVNALNGDIFECHKDIADNSLDLIVSNPPYIKTADIASLQKEVQHEPAMALDGGESGLDFYRRIVPLWKSKLKAGGALAFELGEGQYDEVSRILADNGFGGITESIDFGGIQRAIIGTLLQK</sequence>
<dbReference type="Gene3D" id="3.40.50.150">
    <property type="entry name" value="Vaccinia Virus protein VP39"/>
    <property type="match status" value="1"/>
</dbReference>
<dbReference type="InterPro" id="IPR050320">
    <property type="entry name" value="N5-glutamine_MTase"/>
</dbReference>
<accession>A0ABR7HLZ8</accession>
<evidence type="ECO:0000256" key="4">
    <source>
        <dbReference type="ARBA" id="ARBA00022691"/>
    </source>
</evidence>